<dbReference type="GO" id="GO:0000978">
    <property type="term" value="F:RNA polymerase II cis-regulatory region sequence-specific DNA binding"/>
    <property type="evidence" value="ECO:0007669"/>
    <property type="project" value="TreeGrafter"/>
</dbReference>
<comment type="subcellular location">
    <subcellularLocation>
        <location evidence="1">Nucleus</location>
    </subcellularLocation>
</comment>
<dbReference type="InterPro" id="IPR011598">
    <property type="entry name" value="bHLH_dom"/>
</dbReference>
<dbReference type="Pfam" id="PF00010">
    <property type="entry name" value="HLH"/>
    <property type="match status" value="1"/>
</dbReference>
<proteinExistence type="predicted"/>
<evidence type="ECO:0000313" key="10">
    <source>
        <dbReference type="EMBL" id="KAF8786263.1"/>
    </source>
</evidence>
<feature type="domain" description="BHLH" evidence="9">
    <location>
        <begin position="193"/>
        <end position="243"/>
    </location>
</feature>
<dbReference type="GO" id="GO:0007283">
    <property type="term" value="P:spermatogenesis"/>
    <property type="evidence" value="ECO:0007669"/>
    <property type="project" value="UniProtKB-KW"/>
</dbReference>
<dbReference type="PROSITE" id="PS50888">
    <property type="entry name" value="BHLH"/>
    <property type="match status" value="1"/>
</dbReference>
<evidence type="ECO:0000256" key="7">
    <source>
        <dbReference type="ARBA" id="ARBA00023163"/>
    </source>
</evidence>
<protein>
    <recommendedName>
        <fullName evidence="9">BHLH domain-containing protein</fullName>
    </recommendedName>
</protein>
<dbReference type="EMBL" id="JABXBU010000015">
    <property type="protein sequence ID" value="KAF8786263.1"/>
    <property type="molecule type" value="Genomic_DNA"/>
</dbReference>
<evidence type="ECO:0000256" key="2">
    <source>
        <dbReference type="ARBA" id="ARBA00022473"/>
    </source>
</evidence>
<evidence type="ECO:0000256" key="6">
    <source>
        <dbReference type="ARBA" id="ARBA00023125"/>
    </source>
</evidence>
<keyword evidence="8" id="KW-0539">Nucleus</keyword>
<dbReference type="InterPro" id="IPR039583">
    <property type="entry name" value="TCFL5/SOLH1/2"/>
</dbReference>
<keyword evidence="5" id="KW-0805">Transcription regulation</keyword>
<evidence type="ECO:0000256" key="3">
    <source>
        <dbReference type="ARBA" id="ARBA00022782"/>
    </source>
</evidence>
<keyword evidence="3" id="KW-0221">Differentiation</keyword>
<dbReference type="GO" id="GO:0030154">
    <property type="term" value="P:cell differentiation"/>
    <property type="evidence" value="ECO:0007669"/>
    <property type="project" value="UniProtKB-KW"/>
</dbReference>
<keyword evidence="4" id="KW-0744">Spermatogenesis</keyword>
<accession>A0A8T0FBE2</accession>
<reference evidence="10" key="1">
    <citation type="journal article" date="2020" name="bioRxiv">
        <title>Chromosome-level reference genome of the European wasp spider Argiope bruennichi: a resource for studies on range expansion and evolutionary adaptation.</title>
        <authorList>
            <person name="Sheffer M.M."/>
            <person name="Hoppe A."/>
            <person name="Krehenwinkel H."/>
            <person name="Uhl G."/>
            <person name="Kuss A.W."/>
            <person name="Jensen L."/>
            <person name="Jensen C."/>
            <person name="Gillespie R.G."/>
            <person name="Hoff K.J."/>
            <person name="Prost S."/>
        </authorList>
    </citation>
    <scope>NUCLEOTIDE SEQUENCE</scope>
</reference>
<dbReference type="SUPFAM" id="SSF47459">
    <property type="entry name" value="HLH, helix-loop-helix DNA-binding domain"/>
    <property type="match status" value="1"/>
</dbReference>
<dbReference type="InterPro" id="IPR036638">
    <property type="entry name" value="HLH_DNA-bd_sf"/>
</dbReference>
<organism evidence="10 11">
    <name type="scientific">Argiope bruennichi</name>
    <name type="common">Wasp spider</name>
    <name type="synonym">Aranea bruennichi</name>
    <dbReference type="NCBI Taxonomy" id="94029"/>
    <lineage>
        <taxon>Eukaryota</taxon>
        <taxon>Metazoa</taxon>
        <taxon>Ecdysozoa</taxon>
        <taxon>Arthropoda</taxon>
        <taxon>Chelicerata</taxon>
        <taxon>Arachnida</taxon>
        <taxon>Araneae</taxon>
        <taxon>Araneomorphae</taxon>
        <taxon>Entelegynae</taxon>
        <taxon>Araneoidea</taxon>
        <taxon>Araneidae</taxon>
        <taxon>Argiope</taxon>
    </lineage>
</organism>
<evidence type="ECO:0000259" key="9">
    <source>
        <dbReference type="PROSITE" id="PS50888"/>
    </source>
</evidence>
<evidence type="ECO:0000313" key="11">
    <source>
        <dbReference type="Proteomes" id="UP000807504"/>
    </source>
</evidence>
<gene>
    <name evidence="10" type="ORF">HNY73_007999</name>
</gene>
<dbReference type="PANTHER" id="PTHR15402">
    <property type="entry name" value="TRANSCRIPTION FACTOR-LIKE 5 PROTEIN"/>
    <property type="match status" value="1"/>
</dbReference>
<keyword evidence="6" id="KW-0238">DNA-binding</keyword>
<evidence type="ECO:0000256" key="8">
    <source>
        <dbReference type="ARBA" id="ARBA00023242"/>
    </source>
</evidence>
<dbReference type="CDD" id="cd19683">
    <property type="entry name" value="bHLH_SOHLH_like"/>
    <property type="match status" value="1"/>
</dbReference>
<dbReference type="SMART" id="SM00353">
    <property type="entry name" value="HLH"/>
    <property type="match status" value="1"/>
</dbReference>
<dbReference type="PANTHER" id="PTHR15402:SF2">
    <property type="entry name" value="TRANSCRIPTION FACTOR LIKE 5"/>
    <property type="match status" value="1"/>
</dbReference>
<evidence type="ECO:0000256" key="4">
    <source>
        <dbReference type="ARBA" id="ARBA00022871"/>
    </source>
</evidence>
<dbReference type="AlphaFoldDB" id="A0A8T0FBE2"/>
<evidence type="ECO:0000256" key="5">
    <source>
        <dbReference type="ARBA" id="ARBA00023015"/>
    </source>
</evidence>
<dbReference type="GO" id="GO:0005634">
    <property type="term" value="C:nucleus"/>
    <property type="evidence" value="ECO:0007669"/>
    <property type="project" value="UniProtKB-SubCell"/>
</dbReference>
<reference evidence="10" key="2">
    <citation type="submission" date="2020-06" db="EMBL/GenBank/DDBJ databases">
        <authorList>
            <person name="Sheffer M."/>
        </authorList>
    </citation>
    <scope>NUCLEOTIDE SEQUENCE</scope>
</reference>
<dbReference type="GO" id="GO:0000981">
    <property type="term" value="F:DNA-binding transcription factor activity, RNA polymerase II-specific"/>
    <property type="evidence" value="ECO:0007669"/>
    <property type="project" value="TreeGrafter"/>
</dbReference>
<evidence type="ECO:0000256" key="1">
    <source>
        <dbReference type="ARBA" id="ARBA00004123"/>
    </source>
</evidence>
<name>A0A8T0FBE2_ARGBR</name>
<keyword evidence="7" id="KW-0804">Transcription</keyword>
<dbReference type="Proteomes" id="UP000807504">
    <property type="component" value="Unassembled WGS sequence"/>
</dbReference>
<comment type="caution">
    <text evidence="10">The sequence shown here is derived from an EMBL/GenBank/DDBJ whole genome shotgun (WGS) entry which is preliminary data.</text>
</comment>
<dbReference type="GO" id="GO:0046983">
    <property type="term" value="F:protein dimerization activity"/>
    <property type="evidence" value="ECO:0007669"/>
    <property type="project" value="InterPro"/>
</dbReference>
<keyword evidence="11" id="KW-1185">Reference proteome</keyword>
<keyword evidence="2" id="KW-0217">Developmental protein</keyword>
<dbReference type="Gene3D" id="4.10.280.10">
    <property type="entry name" value="Helix-loop-helix DNA-binding domain"/>
    <property type="match status" value="1"/>
</dbReference>
<sequence length="264" mass="30650">MDSKTYHFDKGDINLTNAKKNEDEVSSFIENHEANDHKELNYENEFLSISRESFREATIQVLDAKSKLHEEIVNSIITPSTISNPIAVQNQTLDYSEPTNKNYETFKVQSFSSTDPKVSMWIDNSGDNTSGNMNDNPALQYHENSQDIYQSPVNLDEISDTQQMQRFITADNQVVYGYKDPNGEFHFFCPTMNERESHNEKERKRRSRVSDACSALRKMIPGMSEKTDKATVFEQAARYLKFLRDKFGTQFDQAYCEKYFQERS</sequence>